<dbReference type="InterPro" id="IPR009936">
    <property type="entry name" value="DUF1468"/>
</dbReference>
<dbReference type="RefSeq" id="WP_245903446.1">
    <property type="nucleotide sequence ID" value="NZ_QKYU01000012.1"/>
</dbReference>
<dbReference type="Proteomes" id="UP000249688">
    <property type="component" value="Unassembled WGS sequence"/>
</dbReference>
<evidence type="ECO:0000313" key="3">
    <source>
        <dbReference type="EMBL" id="PZW44993.1"/>
    </source>
</evidence>
<feature type="transmembrane region" description="Helical" evidence="1">
    <location>
        <begin position="130"/>
        <end position="148"/>
    </location>
</feature>
<keyword evidence="4" id="KW-1185">Reference proteome</keyword>
<proteinExistence type="predicted"/>
<evidence type="ECO:0000313" key="4">
    <source>
        <dbReference type="Proteomes" id="UP000249688"/>
    </source>
</evidence>
<gene>
    <name evidence="3" type="ORF">C8P66_1128</name>
</gene>
<feature type="domain" description="DUF1468" evidence="2">
    <location>
        <begin position="13"/>
        <end position="151"/>
    </location>
</feature>
<keyword evidence="1" id="KW-1133">Transmembrane helix</keyword>
<organism evidence="3 4">
    <name type="scientific">Humitalea rosea</name>
    <dbReference type="NCBI Taxonomy" id="990373"/>
    <lineage>
        <taxon>Bacteria</taxon>
        <taxon>Pseudomonadati</taxon>
        <taxon>Pseudomonadota</taxon>
        <taxon>Alphaproteobacteria</taxon>
        <taxon>Acetobacterales</taxon>
        <taxon>Roseomonadaceae</taxon>
        <taxon>Humitalea</taxon>
    </lineage>
</organism>
<dbReference type="EMBL" id="QKYU01000012">
    <property type="protein sequence ID" value="PZW44993.1"/>
    <property type="molecule type" value="Genomic_DNA"/>
</dbReference>
<comment type="caution">
    <text evidence="3">The sequence shown here is derived from an EMBL/GenBank/DDBJ whole genome shotgun (WGS) entry which is preliminary data.</text>
</comment>
<accession>A0A2W7IES8</accession>
<dbReference type="Pfam" id="PF07331">
    <property type="entry name" value="TctB"/>
    <property type="match status" value="1"/>
</dbReference>
<keyword evidence="1" id="KW-0472">Membrane</keyword>
<protein>
    <submittedName>
        <fullName evidence="3">Putative tricarboxylic transport membrane protein</fullName>
    </submittedName>
</protein>
<feature type="transmembrane region" description="Helical" evidence="1">
    <location>
        <begin position="12"/>
        <end position="32"/>
    </location>
</feature>
<feature type="transmembrane region" description="Helical" evidence="1">
    <location>
        <begin position="44"/>
        <end position="65"/>
    </location>
</feature>
<dbReference type="AlphaFoldDB" id="A0A2W7IES8"/>
<reference evidence="3 4" key="1">
    <citation type="submission" date="2018-06" db="EMBL/GenBank/DDBJ databases">
        <title>Genomic Encyclopedia of Archaeal and Bacterial Type Strains, Phase II (KMG-II): from individual species to whole genera.</title>
        <authorList>
            <person name="Goeker M."/>
        </authorList>
    </citation>
    <scope>NUCLEOTIDE SEQUENCE [LARGE SCALE GENOMIC DNA]</scope>
    <source>
        <strain evidence="3 4">DSM 24525</strain>
    </source>
</reference>
<evidence type="ECO:0000256" key="1">
    <source>
        <dbReference type="SAM" id="Phobius"/>
    </source>
</evidence>
<name>A0A2W7IES8_9PROT</name>
<feature type="transmembrane region" description="Helical" evidence="1">
    <location>
        <begin position="86"/>
        <end position="110"/>
    </location>
</feature>
<sequence length="161" mass="16831">MTLRPSARADLGAAVFVLGLGILAMWQAMVVPASPLYGQVGPSFVPYLVAVLMLALGVGLCLAALRGGWSHTLEDMQNPAPTNWRALGLLFAGLLANLALIEWLGFVIAATAQFVLVAAAFGSRRPLRDLLIGAAVCIAAFMMFDRLLGVNIGAGILEGVL</sequence>
<evidence type="ECO:0000259" key="2">
    <source>
        <dbReference type="Pfam" id="PF07331"/>
    </source>
</evidence>
<keyword evidence="1" id="KW-0812">Transmembrane</keyword>